<accession>A0A318J7W6</accession>
<evidence type="ECO:0000313" key="3">
    <source>
        <dbReference type="EMBL" id="PXX39978.1"/>
    </source>
</evidence>
<dbReference type="GO" id="GO:0055085">
    <property type="term" value="P:transmembrane transport"/>
    <property type="evidence" value="ECO:0007669"/>
    <property type="project" value="InterPro"/>
</dbReference>
<dbReference type="EMBL" id="QJKB01000009">
    <property type="protein sequence ID" value="PXX39978.1"/>
    <property type="molecule type" value="Genomic_DNA"/>
</dbReference>
<dbReference type="InterPro" id="IPR018389">
    <property type="entry name" value="DctP_fam"/>
</dbReference>
<dbReference type="CDD" id="cd13602">
    <property type="entry name" value="PBP2_TRAP_BpDctp6_7"/>
    <property type="match status" value="1"/>
</dbReference>
<keyword evidence="1 2" id="KW-0732">Signal</keyword>
<dbReference type="InterPro" id="IPR038404">
    <property type="entry name" value="TRAP_DctP_sf"/>
</dbReference>
<dbReference type="PANTHER" id="PTHR33376">
    <property type="match status" value="1"/>
</dbReference>
<feature type="chain" id="PRO_5016425889" evidence="2">
    <location>
        <begin position="40"/>
        <end position="356"/>
    </location>
</feature>
<dbReference type="RefSeq" id="WP_110257220.1">
    <property type="nucleotide sequence ID" value="NZ_QJKB01000009.1"/>
</dbReference>
<organism evidence="3 4">
    <name type="scientific">Undibacterium pigrum</name>
    <dbReference type="NCBI Taxonomy" id="401470"/>
    <lineage>
        <taxon>Bacteria</taxon>
        <taxon>Pseudomonadati</taxon>
        <taxon>Pseudomonadota</taxon>
        <taxon>Betaproteobacteria</taxon>
        <taxon>Burkholderiales</taxon>
        <taxon>Oxalobacteraceae</taxon>
        <taxon>Undibacterium</taxon>
    </lineage>
</organism>
<keyword evidence="4" id="KW-1185">Reference proteome</keyword>
<evidence type="ECO:0000256" key="2">
    <source>
        <dbReference type="SAM" id="SignalP"/>
    </source>
</evidence>
<dbReference type="AlphaFoldDB" id="A0A318J7W6"/>
<proteinExistence type="predicted"/>
<sequence length="356" mass="39837">MLESIQGKLSFSRLSTHLSAYSRRRFVGFCMLASTSAMAFTVNVYAETVDIRIATAYAADNFQTMNLQQFANEVASATSATNGQVKMKVFAAGSLLKPAEIFSGVVNEKAEAGEVIMSSLAKEIPVFGLDSLPFTVRGYEDAHQLWQASRAEVEKALAKRGLKLLYSVPWPPQNLYSKKPLSSLADFKGMRMRSYNPASERIAELSMATAVPVQVIDLEKAIASDKLDVMITSSWTGVETKAWSKMTYYYQAHAWIPKNIVFISQKVFSRLDAEAQKKMMDAAQAAEKRGWAMSRDSDAGFENQLRNNKIKVDRVDALLRNNLDRLGEQFVREWLKTASNEEVAILLKYTTERSMK</sequence>
<dbReference type="Pfam" id="PF03480">
    <property type="entry name" value="DctP"/>
    <property type="match status" value="1"/>
</dbReference>
<dbReference type="Proteomes" id="UP000247792">
    <property type="component" value="Unassembled WGS sequence"/>
</dbReference>
<feature type="signal peptide" evidence="2">
    <location>
        <begin position="1"/>
        <end position="39"/>
    </location>
</feature>
<reference evidence="3 4" key="1">
    <citation type="submission" date="2018-05" db="EMBL/GenBank/DDBJ databases">
        <title>Genomic Encyclopedia of Type Strains, Phase IV (KMG-IV): sequencing the most valuable type-strain genomes for metagenomic binning, comparative biology and taxonomic classification.</title>
        <authorList>
            <person name="Goeker M."/>
        </authorList>
    </citation>
    <scope>NUCLEOTIDE SEQUENCE [LARGE SCALE GENOMIC DNA]</scope>
    <source>
        <strain evidence="3 4">DSM 19792</strain>
    </source>
</reference>
<dbReference type="PANTHER" id="PTHR33376:SF4">
    <property type="entry name" value="SIALIC ACID-BINDING PERIPLASMIC PROTEIN SIAP"/>
    <property type="match status" value="1"/>
</dbReference>
<protein>
    <submittedName>
        <fullName evidence="3">TRAP-type C4-dicarboxylate transport system substrate-binding protein</fullName>
    </submittedName>
</protein>
<comment type="caution">
    <text evidence="3">The sequence shown here is derived from an EMBL/GenBank/DDBJ whole genome shotgun (WGS) entry which is preliminary data.</text>
</comment>
<dbReference type="OrthoDB" id="9783941at2"/>
<name>A0A318J7W6_9BURK</name>
<dbReference type="Gene3D" id="3.40.190.170">
    <property type="entry name" value="Bacterial extracellular solute-binding protein, family 7"/>
    <property type="match status" value="1"/>
</dbReference>
<evidence type="ECO:0000313" key="4">
    <source>
        <dbReference type="Proteomes" id="UP000247792"/>
    </source>
</evidence>
<dbReference type="NCBIfam" id="NF037995">
    <property type="entry name" value="TRAP_S1"/>
    <property type="match status" value="1"/>
</dbReference>
<gene>
    <name evidence="3" type="ORF">DFR42_10989</name>
</gene>
<evidence type="ECO:0000256" key="1">
    <source>
        <dbReference type="ARBA" id="ARBA00022729"/>
    </source>
</evidence>